<dbReference type="EMBL" id="MSKJ01000004">
    <property type="protein sequence ID" value="OLO45966.1"/>
    <property type="molecule type" value="Genomic_DNA"/>
</dbReference>
<dbReference type="InterPro" id="IPR051606">
    <property type="entry name" value="Polyketide_Oxido-like"/>
</dbReference>
<dbReference type="GO" id="GO:0016646">
    <property type="term" value="F:oxidoreductase activity, acting on the CH-NH group of donors, NAD or NADP as acceptor"/>
    <property type="evidence" value="ECO:0007669"/>
    <property type="project" value="TreeGrafter"/>
</dbReference>
<organism evidence="2 3">
    <name type="scientific">Actinomyces oris</name>
    <dbReference type="NCBI Taxonomy" id="544580"/>
    <lineage>
        <taxon>Bacteria</taxon>
        <taxon>Bacillati</taxon>
        <taxon>Actinomycetota</taxon>
        <taxon>Actinomycetes</taxon>
        <taxon>Actinomycetales</taxon>
        <taxon>Actinomycetaceae</taxon>
        <taxon>Actinomyces</taxon>
    </lineage>
</organism>
<evidence type="ECO:0000313" key="2">
    <source>
        <dbReference type="EMBL" id="OLO45966.1"/>
    </source>
</evidence>
<dbReference type="SUPFAM" id="SSF51735">
    <property type="entry name" value="NAD(P)-binding Rossmann-fold domains"/>
    <property type="match status" value="1"/>
</dbReference>
<dbReference type="Proteomes" id="UP000186857">
    <property type="component" value="Unassembled WGS sequence"/>
</dbReference>
<comment type="caution">
    <text evidence="2">The sequence shown here is derived from an EMBL/GenBank/DDBJ whole genome shotgun (WGS) entry which is preliminary data.</text>
</comment>
<dbReference type="Gene3D" id="3.40.50.720">
    <property type="entry name" value="NAD(P)-binding Rossmann-like Domain"/>
    <property type="match status" value="1"/>
</dbReference>
<feature type="domain" description="NAD(P)-binding" evidence="1">
    <location>
        <begin position="7"/>
        <end position="187"/>
    </location>
</feature>
<reference evidence="2 3" key="1">
    <citation type="submission" date="2016-12" db="EMBL/GenBank/DDBJ databases">
        <title>Genomic Comparison of strains in the 'Actinomyces naeslundii' Group.</title>
        <authorList>
            <person name="Mughal S.R."/>
            <person name="Do T."/>
            <person name="Gilbert S.C."/>
            <person name="Witherden E.A."/>
            <person name="Didelot X."/>
            <person name="Beighton D."/>
        </authorList>
    </citation>
    <scope>NUCLEOTIDE SEQUENCE [LARGE SCALE GENOMIC DNA]</scope>
    <source>
        <strain evidence="2 3">CCUG 33920</strain>
    </source>
</reference>
<proteinExistence type="predicted"/>
<evidence type="ECO:0000259" key="1">
    <source>
        <dbReference type="Pfam" id="PF13460"/>
    </source>
</evidence>
<name>A0A1Q8VCY5_9ACTO</name>
<dbReference type="InterPro" id="IPR016040">
    <property type="entry name" value="NAD(P)-bd_dom"/>
</dbReference>
<dbReference type="PANTHER" id="PTHR43355">
    <property type="entry name" value="FLAVIN REDUCTASE (NADPH)"/>
    <property type="match status" value="1"/>
</dbReference>
<dbReference type="Pfam" id="PF13460">
    <property type="entry name" value="NAD_binding_10"/>
    <property type="match status" value="1"/>
</dbReference>
<dbReference type="OrthoDB" id="3191258at2"/>
<dbReference type="AlphaFoldDB" id="A0A1Q8VCY5"/>
<accession>A0A1Q8VCY5</accession>
<dbReference type="InterPro" id="IPR036291">
    <property type="entry name" value="NAD(P)-bd_dom_sf"/>
</dbReference>
<sequence>MKITVIGGTGMVGSATVTEAAGRSHEVVSASRSGRHAEGATQDVTLTLADTQTVVDLINISDVTVIAVSAGRGEPAQPVIDAHRALIAAAPTGRIIVVGGAGSLLTPDGTRLVDTPGFPEEYKPEALAFAEVLDLYRGADGALSWTFLSPAPTFTNKPRTGSYVEGTDEPAGGEISVADFAVALVDEAEKDAHRGRRWTIANA</sequence>
<evidence type="ECO:0000313" key="3">
    <source>
        <dbReference type="Proteomes" id="UP000186857"/>
    </source>
</evidence>
<dbReference type="RefSeq" id="WP_075376058.1">
    <property type="nucleotide sequence ID" value="NZ_MSKJ01000004.1"/>
</dbReference>
<dbReference type="PANTHER" id="PTHR43355:SF2">
    <property type="entry name" value="FLAVIN REDUCTASE (NADPH)"/>
    <property type="match status" value="1"/>
</dbReference>
<gene>
    <name evidence="2" type="ORF">BKH29_02025</name>
</gene>
<protein>
    <submittedName>
        <fullName evidence="2">FMN reductase</fullName>
    </submittedName>
</protein>